<dbReference type="AlphaFoldDB" id="A0A7S3FN32"/>
<organism evidence="13">
    <name type="scientific">Chloropicon roscoffensis</name>
    <dbReference type="NCBI Taxonomy" id="1461544"/>
    <lineage>
        <taxon>Eukaryota</taxon>
        <taxon>Viridiplantae</taxon>
        <taxon>Chlorophyta</taxon>
        <taxon>Chloropicophyceae</taxon>
        <taxon>Chloropicales</taxon>
        <taxon>Chloropicaceae</taxon>
        <taxon>Chloropicon</taxon>
    </lineage>
</organism>
<dbReference type="Pfam" id="PF02913">
    <property type="entry name" value="FAD-oxidase_C"/>
    <property type="match status" value="1"/>
</dbReference>
<evidence type="ECO:0000256" key="4">
    <source>
        <dbReference type="ARBA" id="ARBA00022630"/>
    </source>
</evidence>
<evidence type="ECO:0000256" key="2">
    <source>
        <dbReference type="ARBA" id="ARBA00004173"/>
    </source>
</evidence>
<keyword evidence="7" id="KW-0560">Oxidoreductase</keyword>
<keyword evidence="10" id="KW-0732">Signal</keyword>
<keyword evidence="6" id="KW-0809">Transit peptide</keyword>
<dbReference type="PANTHER" id="PTHR11748:SF111">
    <property type="entry name" value="D-LACTATE DEHYDROGENASE, MITOCHONDRIAL-RELATED"/>
    <property type="match status" value="1"/>
</dbReference>
<dbReference type="InterPro" id="IPR016171">
    <property type="entry name" value="Vanillyl_alc_oxidase_C-sub2"/>
</dbReference>
<dbReference type="Gene3D" id="3.30.70.2740">
    <property type="match status" value="1"/>
</dbReference>
<dbReference type="SUPFAM" id="SSF46548">
    <property type="entry name" value="alpha-helical ferredoxin"/>
    <property type="match status" value="1"/>
</dbReference>
<dbReference type="PANTHER" id="PTHR11748">
    <property type="entry name" value="D-LACTATE DEHYDROGENASE"/>
    <property type="match status" value="1"/>
</dbReference>
<evidence type="ECO:0000256" key="1">
    <source>
        <dbReference type="ARBA" id="ARBA00001974"/>
    </source>
</evidence>
<dbReference type="InterPro" id="IPR017896">
    <property type="entry name" value="4Fe4S_Fe-S-bd"/>
</dbReference>
<keyword evidence="15" id="KW-1185">Reference proteome</keyword>
<gene>
    <name evidence="13" type="ORF">CROS1456_LOCUS2376</name>
    <name evidence="14" type="ORF">HKI87_06g43420</name>
</gene>
<dbReference type="GO" id="GO:0071949">
    <property type="term" value="F:FAD binding"/>
    <property type="evidence" value="ECO:0007669"/>
    <property type="project" value="InterPro"/>
</dbReference>
<evidence type="ECO:0000256" key="3">
    <source>
        <dbReference type="ARBA" id="ARBA00008000"/>
    </source>
</evidence>
<sequence>MSGHGARLVAALLKRGLAVATSAEAAAANVTGLPAATGLVRRSTFASRGSLSGARTFSSASSSSAEVAELEGEESGDWRQNNKFYDMARENAQGRKLEENLVGALSLEPREGEEHDPNVFENVDGGRIEDGRYKQFISRLEREGIVKENQVLSDPVRTFAYGTDASFYRLNPKYVIKVANEDEIRRILPIARELGVPVTFRAAGTSLSGQAITDSVLLKLSHHGKNFRNYEIRNGGKEITVEPGLIGGEVNRLLARYKHMNKLPDQYKIGPDPASIESCMIGGIVNNNSSGMCCGVAMNSYHTVKDLRLVFVDGTVLDTSDAESVASFEATHADLLRRVSELAAEVQSDPVLVALIKKKFAIKCTTGYSINALVDSPPEEPMKILKKLMIGSEGTLAFLSRATFNTVHEYPDKASCFVLFPDIELACEAAYRLRQQGVASAVELFDRASLREFENDDKMLKLVNGLDCCGDDAASLLIECSGPDDADLDRKIKEVVDLLKKEKMIGPKEDTKRKLEDYPFTKVAAEYNCYWNARKGLIPVVGGARPNGTSMLIEDVACPVESLGKMTKDLIKMFQKYGYSDASAFGHALEGNLHLVFSQGFRSTAEIERFDAMMQEMAYIVATKHKGSLKAEHGTGRNMAPFVEMEWGTRAYDIMWKLKAIFDPENTLNPGVILNKDPEIHMKSLKQSPVADSSYDVANKCIECGFCESNCPAKDVTLTPRQRVTVYREISRLKAKGSRTMEEEERLQQMTEAFDYMGNATCAADGMCQEKCPVKINTGELIKSLREREMSEAKNSLAMMAANNFGMVNAMVPPLLNTVDIAHGVLGSTVLEGTSRALNKVSGNLIPVWNKYMPKGAKKLDTSDCATSPEEVDVRNSVVYIPSCVTRMMGPARGDAVEEPVHEKMLSILKKANYNVIIPENINSMCCGMMFDSRGNRPAANTKAHAMEDVLKDLSLNGRMPIICDTSPCTQTMKNKLQDKMLGFSIYEPVEFINHFLLHRLEFNKVKEDVAIHVPCSSKKMGVESNFRKLAGMCAENVHESGIPCCGMAGDRGMRYEELTKSSLQHLNVPSGCSDGYSTSRTCEMSLSRQSDVNFRGLLYLIDEATQAKSAE</sequence>
<feature type="chain" id="PRO_5044661296" description="D-lactate dehydrogenase (cytochrome)" evidence="10">
    <location>
        <begin position="19"/>
        <end position="1112"/>
    </location>
</feature>
<dbReference type="GO" id="GO:1903457">
    <property type="term" value="P:lactate catabolic process"/>
    <property type="evidence" value="ECO:0007669"/>
    <property type="project" value="TreeGrafter"/>
</dbReference>
<evidence type="ECO:0000259" key="11">
    <source>
        <dbReference type="PROSITE" id="PS51379"/>
    </source>
</evidence>
<evidence type="ECO:0000313" key="14">
    <source>
        <dbReference type="EMBL" id="WZN62800.1"/>
    </source>
</evidence>
<keyword evidence="4" id="KW-0285">Flavoprotein</keyword>
<evidence type="ECO:0000256" key="6">
    <source>
        <dbReference type="ARBA" id="ARBA00022946"/>
    </source>
</evidence>
<dbReference type="InterPro" id="IPR004113">
    <property type="entry name" value="FAD-bd_oxidored_4_C"/>
</dbReference>
<dbReference type="Proteomes" id="UP001472866">
    <property type="component" value="Chromosome 06"/>
</dbReference>
<dbReference type="Gene3D" id="1.10.1060.10">
    <property type="entry name" value="Alpha-helical ferredoxin"/>
    <property type="match status" value="1"/>
</dbReference>
<dbReference type="EMBL" id="CP151506">
    <property type="protein sequence ID" value="WZN62800.1"/>
    <property type="molecule type" value="Genomic_DNA"/>
</dbReference>
<dbReference type="InterPro" id="IPR016166">
    <property type="entry name" value="FAD-bd_PCMH"/>
</dbReference>
<protein>
    <recommendedName>
        <fullName evidence="9">D-lactate dehydrogenase (cytochrome)</fullName>
        <ecNumber evidence="9">1.1.2.4</ecNumber>
    </recommendedName>
</protein>
<dbReference type="InterPro" id="IPR009051">
    <property type="entry name" value="Helical_ferredxn"/>
</dbReference>
<dbReference type="SUPFAM" id="SSF55103">
    <property type="entry name" value="FAD-linked oxidases, C-terminal domain"/>
    <property type="match status" value="1"/>
</dbReference>
<dbReference type="PROSITE" id="PS51379">
    <property type="entry name" value="4FE4S_FER_2"/>
    <property type="match status" value="1"/>
</dbReference>
<evidence type="ECO:0000256" key="9">
    <source>
        <dbReference type="ARBA" id="ARBA00038897"/>
    </source>
</evidence>
<dbReference type="EMBL" id="HBHZ01003058">
    <property type="protein sequence ID" value="CAE0189305.1"/>
    <property type="molecule type" value="Transcribed_RNA"/>
</dbReference>
<dbReference type="InterPro" id="IPR016169">
    <property type="entry name" value="FAD-bd_PCMH_sub2"/>
</dbReference>
<keyword evidence="8" id="KW-0496">Mitochondrion</keyword>
<evidence type="ECO:0000256" key="10">
    <source>
        <dbReference type="SAM" id="SignalP"/>
    </source>
</evidence>
<dbReference type="InterPro" id="IPR017900">
    <property type="entry name" value="4Fe4S_Fe_S_CS"/>
</dbReference>
<name>A0A7S3FN32_9CHLO</name>
<accession>A0A7S3FN32</accession>
<feature type="signal peptide" evidence="10">
    <location>
        <begin position="1"/>
        <end position="18"/>
    </location>
</feature>
<feature type="domain" description="4Fe-4S ferredoxin-type" evidence="11">
    <location>
        <begin position="691"/>
        <end position="721"/>
    </location>
</feature>
<evidence type="ECO:0000256" key="7">
    <source>
        <dbReference type="ARBA" id="ARBA00023002"/>
    </source>
</evidence>
<dbReference type="GO" id="GO:0004458">
    <property type="term" value="F:D-lactate dehydrogenase (cytochrome) activity"/>
    <property type="evidence" value="ECO:0007669"/>
    <property type="project" value="UniProtKB-EC"/>
</dbReference>
<evidence type="ECO:0000256" key="8">
    <source>
        <dbReference type="ARBA" id="ARBA00023128"/>
    </source>
</evidence>
<dbReference type="SUPFAM" id="SSF56176">
    <property type="entry name" value="FAD-binding/transporter-associated domain-like"/>
    <property type="match status" value="1"/>
</dbReference>
<comment type="cofactor">
    <cofactor evidence="1">
        <name>FAD</name>
        <dbReference type="ChEBI" id="CHEBI:57692"/>
    </cofactor>
</comment>
<dbReference type="InterPro" id="IPR036318">
    <property type="entry name" value="FAD-bd_PCMH-like_sf"/>
</dbReference>
<dbReference type="GO" id="GO:0008720">
    <property type="term" value="F:D-lactate dehydrogenase (NAD+) activity"/>
    <property type="evidence" value="ECO:0007669"/>
    <property type="project" value="TreeGrafter"/>
</dbReference>
<comment type="subcellular location">
    <subcellularLocation>
        <location evidence="2">Mitochondrion</location>
    </subcellularLocation>
</comment>
<dbReference type="Pfam" id="PF01565">
    <property type="entry name" value="FAD_binding_4"/>
    <property type="match status" value="1"/>
</dbReference>
<dbReference type="EC" id="1.1.2.4" evidence="9"/>
<dbReference type="PROSITE" id="PS51387">
    <property type="entry name" value="FAD_PCMH"/>
    <property type="match status" value="1"/>
</dbReference>
<evidence type="ECO:0000256" key="5">
    <source>
        <dbReference type="ARBA" id="ARBA00022827"/>
    </source>
</evidence>
<dbReference type="Gene3D" id="3.30.43.10">
    <property type="entry name" value="Uridine Diphospho-n-acetylenolpyruvylglucosamine Reductase, domain 2"/>
    <property type="match status" value="1"/>
</dbReference>
<dbReference type="GO" id="GO:0005739">
    <property type="term" value="C:mitochondrion"/>
    <property type="evidence" value="ECO:0007669"/>
    <property type="project" value="UniProtKB-SubCell"/>
</dbReference>
<dbReference type="InterPro" id="IPR016164">
    <property type="entry name" value="FAD-linked_Oxase-like_C"/>
</dbReference>
<reference evidence="13" key="1">
    <citation type="submission" date="2021-01" db="EMBL/GenBank/DDBJ databases">
        <authorList>
            <person name="Corre E."/>
            <person name="Pelletier E."/>
            <person name="Niang G."/>
            <person name="Scheremetjew M."/>
            <person name="Finn R."/>
            <person name="Kale V."/>
            <person name="Holt S."/>
            <person name="Cochrane G."/>
            <person name="Meng A."/>
            <person name="Brown T."/>
            <person name="Cohen L."/>
        </authorList>
    </citation>
    <scope>NUCLEOTIDE SEQUENCE</scope>
    <source>
        <strain evidence="13">RCC1871</strain>
    </source>
</reference>
<dbReference type="GO" id="GO:0051536">
    <property type="term" value="F:iron-sulfur cluster binding"/>
    <property type="evidence" value="ECO:0007669"/>
    <property type="project" value="InterPro"/>
</dbReference>
<dbReference type="PROSITE" id="PS00198">
    <property type="entry name" value="4FE4S_FER_1"/>
    <property type="match status" value="1"/>
</dbReference>
<dbReference type="Pfam" id="PF13183">
    <property type="entry name" value="Fer4_8"/>
    <property type="match status" value="1"/>
</dbReference>
<evidence type="ECO:0000313" key="15">
    <source>
        <dbReference type="Proteomes" id="UP001472866"/>
    </source>
</evidence>
<evidence type="ECO:0000313" key="13">
    <source>
        <dbReference type="EMBL" id="CAE0189305.1"/>
    </source>
</evidence>
<dbReference type="InterPro" id="IPR016167">
    <property type="entry name" value="FAD-bd_PCMH_sub1"/>
</dbReference>
<dbReference type="InterPro" id="IPR006094">
    <property type="entry name" value="Oxid_FAD_bind_N"/>
</dbReference>
<dbReference type="Gene3D" id="3.30.465.10">
    <property type="match status" value="1"/>
</dbReference>
<feature type="domain" description="FAD-binding PCMH-type" evidence="12">
    <location>
        <begin position="168"/>
        <end position="409"/>
    </location>
</feature>
<dbReference type="Gene3D" id="1.10.45.10">
    <property type="entry name" value="Vanillyl-alcohol Oxidase, Chain A, domain 4"/>
    <property type="match status" value="1"/>
</dbReference>
<comment type="similarity">
    <text evidence="3">Belongs to the FAD-binding oxidoreductase/transferase type 4 family.</text>
</comment>
<keyword evidence="5" id="KW-0274">FAD</keyword>
<proteinExistence type="inferred from homology"/>
<evidence type="ECO:0000259" key="12">
    <source>
        <dbReference type="PROSITE" id="PS51387"/>
    </source>
</evidence>
<reference evidence="14 15" key="2">
    <citation type="submission" date="2024-03" db="EMBL/GenBank/DDBJ databases">
        <title>Complete genome sequence of the green alga Chloropicon roscoffensis RCC1871.</title>
        <authorList>
            <person name="Lemieux C."/>
            <person name="Pombert J.-F."/>
            <person name="Otis C."/>
            <person name="Turmel M."/>
        </authorList>
    </citation>
    <scope>NUCLEOTIDE SEQUENCE [LARGE SCALE GENOMIC DNA]</scope>
    <source>
        <strain evidence="14 15">RCC1871</strain>
    </source>
</reference>